<dbReference type="EMBL" id="AL954747">
    <property type="protein sequence ID" value="CAD86151.1"/>
    <property type="molecule type" value="Genomic_DNA"/>
</dbReference>
<evidence type="ECO:0000313" key="4">
    <source>
        <dbReference type="Proteomes" id="UP000001416"/>
    </source>
</evidence>
<keyword evidence="4" id="KW-1185">Reference proteome</keyword>
<evidence type="ECO:0000256" key="1">
    <source>
        <dbReference type="SAM" id="SignalP"/>
    </source>
</evidence>
<dbReference type="AlphaFoldDB" id="Q82SR8"/>
<gene>
    <name evidence="3" type="ordered locus">NE2239</name>
</gene>
<name>Q82SR8_NITEU</name>
<dbReference type="RefSeq" id="WP_011112730.1">
    <property type="nucleotide sequence ID" value="NC_004757.1"/>
</dbReference>
<keyword evidence="1" id="KW-0732">Signal</keyword>
<dbReference type="Proteomes" id="UP000001416">
    <property type="component" value="Chromosome"/>
</dbReference>
<feature type="chain" id="PRO_5004298951" description="Ice-binding protein C-terminal domain-containing protein" evidence="1">
    <location>
        <begin position="30"/>
        <end position="269"/>
    </location>
</feature>
<dbReference type="STRING" id="228410.NE2239"/>
<dbReference type="eggNOG" id="ENOG5033MPB">
    <property type="taxonomic scope" value="Bacteria"/>
</dbReference>
<dbReference type="NCBIfam" id="NF033554">
    <property type="entry name" value="floc_PepA"/>
    <property type="match status" value="1"/>
</dbReference>
<dbReference type="InterPro" id="IPR013424">
    <property type="entry name" value="Ice-binding_C"/>
</dbReference>
<evidence type="ECO:0000259" key="2">
    <source>
        <dbReference type="Pfam" id="PF07589"/>
    </source>
</evidence>
<evidence type="ECO:0000313" key="3">
    <source>
        <dbReference type="EMBL" id="CAD86151.1"/>
    </source>
</evidence>
<dbReference type="NCBIfam" id="TIGR02595">
    <property type="entry name" value="PEP_CTERM"/>
    <property type="match status" value="1"/>
</dbReference>
<feature type="domain" description="Ice-binding protein C-terminal" evidence="2">
    <location>
        <begin position="241"/>
        <end position="261"/>
    </location>
</feature>
<accession>Q82SR8</accession>
<sequence>MKQTNLKKQLVAVAIGGVFALGVTAQATAAGIFQYDLDGQGGSGETVIADAIQGVANESLSLLADGKTLDGQGWVKFNTFLLSTVDQDYKYSEVLLYATFKITTELVDGTIGASGSEYKVTSFTFDLYKDLGNDNTFTVADASSSTHASVTAVGVDDYIASGELIVGSANIQAASGAAINVETTFNLQPGGGEYFFDPDPFYNILKAGFNSTGGNWAFTNNMLAVGSATGVIDFNSTPTEVPEPATLALLGIGLLGFGARRALVASKNA</sequence>
<dbReference type="Pfam" id="PF07589">
    <property type="entry name" value="PEP-CTERM"/>
    <property type="match status" value="1"/>
</dbReference>
<proteinExistence type="predicted"/>
<dbReference type="HOGENOM" id="CLU_1033756_0_0_4"/>
<feature type="signal peptide" evidence="1">
    <location>
        <begin position="1"/>
        <end position="29"/>
    </location>
</feature>
<reference evidence="3 4" key="1">
    <citation type="journal article" date="2003" name="J. Bacteriol.">
        <title>Complete genome sequence of the ammonia-oxidizing bacterium and obligate chemolithoautotroph Nitrosomonas europaea.</title>
        <authorList>
            <person name="Chain P."/>
            <person name="Lamerdin J."/>
            <person name="Larimer F."/>
            <person name="Regala W."/>
            <person name="Land M."/>
            <person name="Hauser L."/>
            <person name="Hooper A."/>
            <person name="Klotz M."/>
            <person name="Norton J."/>
            <person name="Sayavedra-Soto L."/>
            <person name="Arciero D."/>
            <person name="Hommes N."/>
            <person name="Whittaker M."/>
            <person name="Arp D."/>
        </authorList>
    </citation>
    <scope>NUCLEOTIDE SEQUENCE [LARGE SCALE GENOMIC DNA]</scope>
    <source>
        <strain evidence="4">ATCC 19718 / CIP 103999 / KCTC 2705 / NBRC 14298</strain>
    </source>
</reference>
<dbReference type="OrthoDB" id="8771723at2"/>
<dbReference type="KEGG" id="neu:NE2239"/>
<organism evidence="3 4">
    <name type="scientific">Nitrosomonas europaea (strain ATCC 19718 / CIP 103999 / KCTC 2705 / NBRC 14298)</name>
    <dbReference type="NCBI Taxonomy" id="228410"/>
    <lineage>
        <taxon>Bacteria</taxon>
        <taxon>Pseudomonadati</taxon>
        <taxon>Pseudomonadota</taxon>
        <taxon>Betaproteobacteria</taxon>
        <taxon>Nitrosomonadales</taxon>
        <taxon>Nitrosomonadaceae</taxon>
        <taxon>Nitrosomonas</taxon>
    </lineage>
</organism>
<protein>
    <recommendedName>
        <fullName evidence="2">Ice-binding protein C-terminal domain-containing protein</fullName>
    </recommendedName>
</protein>
<dbReference type="GeneID" id="87105374"/>